<accession>A0AA39N4S6</accession>
<feature type="transmembrane region" description="Helical" evidence="1">
    <location>
        <begin position="72"/>
        <end position="92"/>
    </location>
</feature>
<name>A0AA39N4S6_ARMTA</name>
<protein>
    <submittedName>
        <fullName evidence="2">Uncharacterized protein</fullName>
    </submittedName>
</protein>
<feature type="transmembrane region" description="Helical" evidence="1">
    <location>
        <begin position="104"/>
        <end position="120"/>
    </location>
</feature>
<feature type="transmembrane region" description="Helical" evidence="1">
    <location>
        <begin position="132"/>
        <end position="151"/>
    </location>
</feature>
<keyword evidence="1" id="KW-0472">Membrane</keyword>
<proteinExistence type="predicted"/>
<evidence type="ECO:0000313" key="2">
    <source>
        <dbReference type="EMBL" id="KAK0458131.1"/>
    </source>
</evidence>
<keyword evidence="3" id="KW-1185">Reference proteome</keyword>
<feature type="transmembrane region" description="Helical" evidence="1">
    <location>
        <begin position="34"/>
        <end position="60"/>
    </location>
</feature>
<dbReference type="RefSeq" id="XP_060330423.1">
    <property type="nucleotide sequence ID" value="XM_060473307.1"/>
</dbReference>
<sequence>MSSLSACLTCYFPFCFHCFTYSLSSSFAWFLSFFFSHLTFIFCFHFLSFCLIFLLFLSILPHHPISQLVHHLYFIYFHVAYPIIPICLSFSSSKCASASTSSPSTLYLTVSLLCLPPISISSSSYSNPIHCFMFSVHCGFLSLTTLLFFTVF</sequence>
<keyword evidence="1" id="KW-1133">Transmembrane helix</keyword>
<dbReference type="AlphaFoldDB" id="A0AA39N4S6"/>
<dbReference type="Proteomes" id="UP001175211">
    <property type="component" value="Unassembled WGS sequence"/>
</dbReference>
<dbReference type="EMBL" id="JAUEPS010000019">
    <property type="protein sequence ID" value="KAK0458131.1"/>
    <property type="molecule type" value="Genomic_DNA"/>
</dbReference>
<organism evidence="2 3">
    <name type="scientific">Armillaria tabescens</name>
    <name type="common">Ringless honey mushroom</name>
    <name type="synonym">Agaricus tabescens</name>
    <dbReference type="NCBI Taxonomy" id="1929756"/>
    <lineage>
        <taxon>Eukaryota</taxon>
        <taxon>Fungi</taxon>
        <taxon>Dikarya</taxon>
        <taxon>Basidiomycota</taxon>
        <taxon>Agaricomycotina</taxon>
        <taxon>Agaricomycetes</taxon>
        <taxon>Agaricomycetidae</taxon>
        <taxon>Agaricales</taxon>
        <taxon>Marasmiineae</taxon>
        <taxon>Physalacriaceae</taxon>
        <taxon>Desarmillaria</taxon>
    </lineage>
</organism>
<reference evidence="2" key="1">
    <citation type="submission" date="2023-06" db="EMBL/GenBank/DDBJ databases">
        <authorList>
            <consortium name="Lawrence Berkeley National Laboratory"/>
            <person name="Ahrendt S."/>
            <person name="Sahu N."/>
            <person name="Indic B."/>
            <person name="Wong-Bajracharya J."/>
            <person name="Merenyi Z."/>
            <person name="Ke H.-M."/>
            <person name="Monk M."/>
            <person name="Kocsube S."/>
            <person name="Drula E."/>
            <person name="Lipzen A."/>
            <person name="Balint B."/>
            <person name="Henrissat B."/>
            <person name="Andreopoulos B."/>
            <person name="Martin F.M."/>
            <person name="Harder C.B."/>
            <person name="Rigling D."/>
            <person name="Ford K.L."/>
            <person name="Foster G.D."/>
            <person name="Pangilinan J."/>
            <person name="Papanicolaou A."/>
            <person name="Barry K."/>
            <person name="LaButti K."/>
            <person name="Viragh M."/>
            <person name="Koriabine M."/>
            <person name="Yan M."/>
            <person name="Riley R."/>
            <person name="Champramary S."/>
            <person name="Plett K.L."/>
            <person name="Tsai I.J."/>
            <person name="Slot J."/>
            <person name="Sipos G."/>
            <person name="Plett J."/>
            <person name="Nagy L.G."/>
            <person name="Grigoriev I.V."/>
        </authorList>
    </citation>
    <scope>NUCLEOTIDE SEQUENCE</scope>
    <source>
        <strain evidence="2">CCBAS 213</strain>
    </source>
</reference>
<keyword evidence="1" id="KW-0812">Transmembrane</keyword>
<evidence type="ECO:0000313" key="3">
    <source>
        <dbReference type="Proteomes" id="UP001175211"/>
    </source>
</evidence>
<dbReference type="GeneID" id="85356855"/>
<evidence type="ECO:0000256" key="1">
    <source>
        <dbReference type="SAM" id="Phobius"/>
    </source>
</evidence>
<comment type="caution">
    <text evidence="2">The sequence shown here is derived from an EMBL/GenBank/DDBJ whole genome shotgun (WGS) entry which is preliminary data.</text>
</comment>
<gene>
    <name evidence="2" type="ORF">EV420DRAFT_1546647</name>
</gene>